<accession>A0A0B7JE74</accession>
<proteinExistence type="predicted"/>
<dbReference type="AlphaFoldDB" id="A0A0B7JE74"/>
<reference evidence="1 2" key="1">
    <citation type="submission" date="2018-01" db="EMBL/GenBank/DDBJ databases">
        <title>Whole genome sequencing of Histamine producing bacteria.</title>
        <authorList>
            <person name="Butler K."/>
        </authorList>
    </citation>
    <scope>NUCLEOTIDE SEQUENCE [LARGE SCALE GENOMIC DNA]</scope>
    <source>
        <strain evidence="1 2">FS-7.2</strain>
    </source>
</reference>
<sequence length="253" mass="29236">MSIPLVIGLISLLLILIIGYNIIIQYRQRLESAKQQELAKQVAIIDATEELISNANHLPYSKELLICLNKRILYALESTAEIDTKDRSLKQRIHHVSEQLAHLETHFDQTNVVPFQVPNSDRQAIGMLQLVKRLKNVLKGEHSKGRIATQTYVLENTRLDNMQLRINIENVVKRANDARLKRQFGTAKQLLKKGIDVLSSRNDNYATKAQQKLQYMLNEIDNNMSVSSEQERQQLLDKDNDELDVLFQPKRKW</sequence>
<dbReference type="eggNOG" id="ENOG502Z831">
    <property type="taxonomic scope" value="Bacteria"/>
</dbReference>
<dbReference type="EMBL" id="PYNF01000001">
    <property type="protein sequence ID" value="PSV01757.1"/>
    <property type="molecule type" value="Genomic_DNA"/>
</dbReference>
<name>A0A0B7JE74_9GAMM</name>
<evidence type="ECO:0000313" key="2">
    <source>
        <dbReference type="Proteomes" id="UP000241426"/>
    </source>
</evidence>
<accession>A0A2T3KNV6</accession>
<gene>
    <name evidence="1" type="ORF">C9J27_01475</name>
</gene>
<dbReference type="RefSeq" id="WP_036795340.1">
    <property type="nucleotide sequence ID" value="NZ_JAUZMX010000001.1"/>
</dbReference>
<dbReference type="GeneID" id="29943897"/>
<protein>
    <submittedName>
        <fullName evidence="1">DNA repair protein</fullName>
    </submittedName>
</protein>
<comment type="caution">
    <text evidence="1">The sequence shown here is derived from an EMBL/GenBank/DDBJ whole genome shotgun (WGS) entry which is preliminary data.</text>
</comment>
<organism evidence="1 2">
    <name type="scientific">Photobacterium kishitanii</name>
    <dbReference type="NCBI Taxonomy" id="318456"/>
    <lineage>
        <taxon>Bacteria</taxon>
        <taxon>Pseudomonadati</taxon>
        <taxon>Pseudomonadota</taxon>
        <taxon>Gammaproteobacteria</taxon>
        <taxon>Vibrionales</taxon>
        <taxon>Vibrionaceae</taxon>
        <taxon>Photobacterium</taxon>
    </lineage>
</organism>
<evidence type="ECO:0000313" key="1">
    <source>
        <dbReference type="EMBL" id="PSV01757.1"/>
    </source>
</evidence>
<dbReference type="Proteomes" id="UP000241426">
    <property type="component" value="Unassembled WGS sequence"/>
</dbReference>